<keyword evidence="5" id="KW-1185">Reference proteome</keyword>
<evidence type="ECO:0000259" key="3">
    <source>
        <dbReference type="SMART" id="SM00893"/>
    </source>
</evidence>
<sequence>MATLLPSVFVYADNTQRMAELVALGRQWGQRVHLLFIGSDAQAQECLSLGADVIHHFSAQEGVIVEDYALSFSQVIRDANSQGLVVFSASKRGKAIAARVAARLECAAINDASSVEIAEGAMMVSHPLYGGLAHGRVQLRSAWNVITLGAGQTADGAAASVTATVEPAAFIAPPHAIKFLSRKLKPASQVDLGKAKCVVGVGRGFAKEEDLALAQQLAAVLHAEVGCSRPIAEGEGWMEQERYVGVSGVALGADVYIAAGISGQIQHMVGVNRVKTIVAVNKDKNAPIFSVADYGIVGDLYKILPELSKKMAE</sequence>
<comment type="similarity">
    <text evidence="1">Belongs to the ETF alpha-subunit/FixB family.</text>
</comment>
<dbReference type="Gene3D" id="3.40.50.620">
    <property type="entry name" value="HUPs"/>
    <property type="match status" value="1"/>
</dbReference>
<dbReference type="InterPro" id="IPR029035">
    <property type="entry name" value="DHS-like_NAD/FAD-binding_dom"/>
</dbReference>
<dbReference type="Pfam" id="PF01012">
    <property type="entry name" value="ETF"/>
    <property type="match status" value="1"/>
</dbReference>
<dbReference type="InterPro" id="IPR014730">
    <property type="entry name" value="ETF_a/b_N"/>
</dbReference>
<proteinExistence type="inferred from homology"/>
<keyword evidence="2" id="KW-0249">Electron transport</keyword>
<reference evidence="4 5" key="1">
    <citation type="submission" date="2024-01" db="EMBL/GenBank/DDBJ databases">
        <title>Pseudocitrobacter sp. Endophytic strain Cyp-38L.</title>
        <authorList>
            <person name="Amer M.A."/>
            <person name="Hamed S.M."/>
        </authorList>
    </citation>
    <scope>NUCLEOTIDE SEQUENCE [LARGE SCALE GENOMIC DNA]</scope>
    <source>
        <strain evidence="4 5">Cyp38S</strain>
    </source>
</reference>
<evidence type="ECO:0000313" key="4">
    <source>
        <dbReference type="EMBL" id="MEO3990943.1"/>
    </source>
</evidence>
<protein>
    <submittedName>
        <fullName evidence="4">FAD-binding protein</fullName>
    </submittedName>
</protein>
<dbReference type="InterPro" id="IPR014729">
    <property type="entry name" value="Rossmann-like_a/b/a_fold"/>
</dbReference>
<dbReference type="InterPro" id="IPR014731">
    <property type="entry name" value="ETF_asu_C"/>
</dbReference>
<dbReference type="EMBL" id="JAYMYY010000004">
    <property type="protein sequence ID" value="MEO3990943.1"/>
    <property type="molecule type" value="Genomic_DNA"/>
</dbReference>
<name>A0ABV0HKR3_9ENTR</name>
<dbReference type="SMART" id="SM00893">
    <property type="entry name" value="ETF"/>
    <property type="match status" value="1"/>
</dbReference>
<gene>
    <name evidence="4" type="ORF">VSR74_14115</name>
</gene>
<evidence type="ECO:0000256" key="2">
    <source>
        <dbReference type="ARBA" id="ARBA00022982"/>
    </source>
</evidence>
<dbReference type="RefSeq" id="WP_347795292.1">
    <property type="nucleotide sequence ID" value="NZ_JAYMYY010000004.1"/>
</dbReference>
<evidence type="ECO:0000313" key="5">
    <source>
        <dbReference type="Proteomes" id="UP001444146"/>
    </source>
</evidence>
<dbReference type="PANTHER" id="PTHR43153">
    <property type="entry name" value="ELECTRON TRANSFER FLAVOPROTEIN ALPHA"/>
    <property type="match status" value="1"/>
</dbReference>
<feature type="domain" description="Electron transfer flavoprotein alpha/beta-subunit N-terminal" evidence="3">
    <location>
        <begin position="8"/>
        <end position="183"/>
    </location>
</feature>
<dbReference type="InterPro" id="IPR001308">
    <property type="entry name" value="ETF_a/FixB"/>
</dbReference>
<dbReference type="Gene3D" id="3.40.50.1220">
    <property type="entry name" value="TPP-binding domain"/>
    <property type="match status" value="1"/>
</dbReference>
<dbReference type="PIRSF" id="PIRSF000089">
    <property type="entry name" value="Electra_flavoP_a"/>
    <property type="match status" value="1"/>
</dbReference>
<dbReference type="SUPFAM" id="SSF52402">
    <property type="entry name" value="Adenine nucleotide alpha hydrolases-like"/>
    <property type="match status" value="1"/>
</dbReference>
<dbReference type="Proteomes" id="UP001444146">
    <property type="component" value="Unassembled WGS sequence"/>
</dbReference>
<keyword evidence="2" id="KW-0813">Transport</keyword>
<dbReference type="SUPFAM" id="SSF52467">
    <property type="entry name" value="DHS-like NAD/FAD-binding domain"/>
    <property type="match status" value="1"/>
</dbReference>
<dbReference type="PANTHER" id="PTHR43153:SF1">
    <property type="entry name" value="ELECTRON TRANSFER FLAVOPROTEIN SUBUNIT ALPHA, MITOCHONDRIAL"/>
    <property type="match status" value="1"/>
</dbReference>
<dbReference type="Pfam" id="PF00766">
    <property type="entry name" value="ETF_alpha"/>
    <property type="match status" value="1"/>
</dbReference>
<evidence type="ECO:0000256" key="1">
    <source>
        <dbReference type="ARBA" id="ARBA00005817"/>
    </source>
</evidence>
<organism evidence="4 5">
    <name type="scientific">Pseudocitrobacter cyperus</name>
    <dbReference type="NCBI Taxonomy" id="3112843"/>
    <lineage>
        <taxon>Bacteria</taxon>
        <taxon>Pseudomonadati</taxon>
        <taxon>Pseudomonadota</taxon>
        <taxon>Gammaproteobacteria</taxon>
        <taxon>Enterobacterales</taxon>
        <taxon>Enterobacteriaceae</taxon>
        <taxon>Pseudocitrobacter</taxon>
    </lineage>
</organism>
<comment type="caution">
    <text evidence="4">The sequence shown here is derived from an EMBL/GenBank/DDBJ whole genome shotgun (WGS) entry which is preliminary data.</text>
</comment>
<accession>A0ABV0HKR3</accession>